<comment type="similarity">
    <text evidence="9">Belongs to the methyl-accepting chemotaxis (MCP) protein family.</text>
</comment>
<keyword evidence="3" id="KW-0488">Methylation</keyword>
<gene>
    <name evidence="14" type="ORF">AFL42_05485</name>
</gene>
<dbReference type="InterPro" id="IPR004089">
    <property type="entry name" value="MCPsignal_dom"/>
</dbReference>
<comment type="caution">
    <text evidence="14">The sequence shown here is derived from an EMBL/GenBank/DDBJ whole genome shotgun (WGS) entry which is preliminary data.</text>
</comment>
<dbReference type="InterPro" id="IPR029151">
    <property type="entry name" value="Sensor-like_sf"/>
</dbReference>
<sequence length="674" mass="74289">MKRLEERDLKRDKKNKAKISLSLRKKLIISFLAILLIPSMCIGFGSYVTSKSNTDQRIIDTAQENVNIVNQTIDQFIIAQMENVDYLSNSIDAKNIKKDKDAKTREILDTIQKAKENVIEQTYVGTETGDFMNSPTSFQNPPDYDPRERPWYQEAMDNKGNVIITDPYVSQSSNEVVVTLAKATEDNHGVVAINLKLGSLTDIISSVQLGKEGYLFVLDKTEHFISHPTNEAGSEAEEDFYDKLYDSDSGTFDYKYEGEKKLAFATNDITGWKIAGTMYQSEVNEAVKPILHSTLAILVIALILGGVTILFIIRSITKPIHQLVDVSEKMSQRDLSVGVEINSNDEIGTLSESFNRMRENLNEVITEVRDKSHHVAAASEQLSASTEQNTQATEQISSSIQEVAVEMDKQTNSIENSKQMAEEMAGSIRQIAASSDEVSTTAENTMSAVNEGNKALETTVNQMEYIKKNTHDLSNNIQGLGELSGQISNIVDVITEISDQTNLLALNAAIEAARAGEHGKGFAVVADEVRKLAEESSKSADQIKEMIGKIHTETSNTVKSMETATVQVEKGIDVAHHAGESFTTITGYVDTITEQIMQVTSEIQEISSSTEHFIQIFEDVATIGETISGQTQNASASTQEQLASMEEISNSASSLTKIAEDLQKVVEKFKLSDK</sequence>
<evidence type="ECO:0000256" key="8">
    <source>
        <dbReference type="ARBA" id="ARBA00023224"/>
    </source>
</evidence>
<organism evidence="14 15">
    <name type="scientific">Oceanobacillus caeni</name>
    <dbReference type="NCBI Taxonomy" id="405946"/>
    <lineage>
        <taxon>Bacteria</taxon>
        <taxon>Bacillati</taxon>
        <taxon>Bacillota</taxon>
        <taxon>Bacilli</taxon>
        <taxon>Bacillales</taxon>
        <taxon>Bacillaceae</taxon>
        <taxon>Oceanobacillus</taxon>
    </lineage>
</organism>
<dbReference type="SMART" id="SM00283">
    <property type="entry name" value="MA"/>
    <property type="match status" value="1"/>
</dbReference>
<evidence type="ECO:0000259" key="13">
    <source>
        <dbReference type="PROSITE" id="PS50885"/>
    </source>
</evidence>
<proteinExistence type="inferred from homology"/>
<dbReference type="Gene3D" id="1.10.287.950">
    <property type="entry name" value="Methyl-accepting chemotaxis protein"/>
    <property type="match status" value="1"/>
</dbReference>
<dbReference type="PROSITE" id="PS50885">
    <property type="entry name" value="HAMP"/>
    <property type="match status" value="1"/>
</dbReference>
<evidence type="ECO:0000256" key="10">
    <source>
        <dbReference type="PROSITE-ProRule" id="PRU00284"/>
    </source>
</evidence>
<evidence type="ECO:0000256" key="6">
    <source>
        <dbReference type="ARBA" id="ARBA00022989"/>
    </source>
</evidence>
<dbReference type="EMBL" id="LGTK01000013">
    <property type="protein sequence ID" value="KPH76538.1"/>
    <property type="molecule type" value="Genomic_DNA"/>
</dbReference>
<dbReference type="InterPro" id="IPR033479">
    <property type="entry name" value="dCache_1"/>
</dbReference>
<feature type="domain" description="HAMP" evidence="13">
    <location>
        <begin position="314"/>
        <end position="366"/>
    </location>
</feature>
<evidence type="ECO:0000313" key="14">
    <source>
        <dbReference type="EMBL" id="KPH76538.1"/>
    </source>
</evidence>
<dbReference type="SMART" id="SM00304">
    <property type="entry name" value="HAMP"/>
    <property type="match status" value="1"/>
</dbReference>
<dbReference type="PANTHER" id="PTHR32089:SF114">
    <property type="entry name" value="METHYL-ACCEPTING CHEMOTAXIS PROTEIN MCPB"/>
    <property type="match status" value="1"/>
</dbReference>
<dbReference type="Gene3D" id="1.10.8.500">
    <property type="entry name" value="HAMP domain in histidine kinase"/>
    <property type="match status" value="1"/>
</dbReference>
<keyword evidence="7 11" id="KW-0472">Membrane</keyword>
<dbReference type="SUPFAM" id="SSF103190">
    <property type="entry name" value="Sensory domain-like"/>
    <property type="match status" value="1"/>
</dbReference>
<keyword evidence="5 11" id="KW-0812">Transmembrane</keyword>
<dbReference type="Proteomes" id="UP000037854">
    <property type="component" value="Unassembled WGS sequence"/>
</dbReference>
<evidence type="ECO:0000256" key="2">
    <source>
        <dbReference type="ARBA" id="ARBA00022475"/>
    </source>
</evidence>
<evidence type="ECO:0000256" key="11">
    <source>
        <dbReference type="SAM" id="Phobius"/>
    </source>
</evidence>
<dbReference type="InterPro" id="IPR003660">
    <property type="entry name" value="HAMP_dom"/>
</dbReference>
<dbReference type="CDD" id="cd11386">
    <property type="entry name" value="MCP_signal"/>
    <property type="match status" value="1"/>
</dbReference>
<dbReference type="Gene3D" id="3.30.450.20">
    <property type="entry name" value="PAS domain"/>
    <property type="match status" value="2"/>
</dbReference>
<dbReference type="Pfam" id="PF02743">
    <property type="entry name" value="dCache_1"/>
    <property type="match status" value="1"/>
</dbReference>
<protein>
    <submittedName>
        <fullName evidence="14">Chemotaxis protein</fullName>
    </submittedName>
</protein>
<name>A0ABR5MKX7_9BACI</name>
<dbReference type="PROSITE" id="PS50111">
    <property type="entry name" value="CHEMOTAXIS_TRANSDUC_2"/>
    <property type="match status" value="1"/>
</dbReference>
<feature type="transmembrane region" description="Helical" evidence="11">
    <location>
        <begin position="290"/>
        <end position="313"/>
    </location>
</feature>
<dbReference type="CDD" id="cd12912">
    <property type="entry name" value="PDC2_MCP_like"/>
    <property type="match status" value="1"/>
</dbReference>
<keyword evidence="8 10" id="KW-0807">Transducer</keyword>
<dbReference type="CDD" id="cd06225">
    <property type="entry name" value="HAMP"/>
    <property type="match status" value="1"/>
</dbReference>
<keyword evidence="4" id="KW-0145">Chemotaxis</keyword>
<comment type="subcellular location">
    <subcellularLocation>
        <location evidence="1">Cell membrane</location>
        <topology evidence="1">Multi-pass membrane protein</topology>
    </subcellularLocation>
</comment>
<evidence type="ECO:0000256" key="4">
    <source>
        <dbReference type="ARBA" id="ARBA00022500"/>
    </source>
</evidence>
<evidence type="ECO:0000259" key="12">
    <source>
        <dbReference type="PROSITE" id="PS50111"/>
    </source>
</evidence>
<dbReference type="Pfam" id="PF00015">
    <property type="entry name" value="MCPsignal"/>
    <property type="match status" value="1"/>
</dbReference>
<evidence type="ECO:0000256" key="3">
    <source>
        <dbReference type="ARBA" id="ARBA00022481"/>
    </source>
</evidence>
<evidence type="ECO:0000256" key="5">
    <source>
        <dbReference type="ARBA" id="ARBA00022692"/>
    </source>
</evidence>
<keyword evidence="2" id="KW-1003">Cell membrane</keyword>
<evidence type="ECO:0000313" key="15">
    <source>
        <dbReference type="Proteomes" id="UP000037854"/>
    </source>
</evidence>
<feature type="domain" description="Methyl-accepting transducer" evidence="12">
    <location>
        <begin position="385"/>
        <end position="621"/>
    </location>
</feature>
<dbReference type="SUPFAM" id="SSF58104">
    <property type="entry name" value="Methyl-accepting chemotaxis protein (MCP) signaling domain"/>
    <property type="match status" value="1"/>
</dbReference>
<evidence type="ECO:0000256" key="9">
    <source>
        <dbReference type="ARBA" id="ARBA00029447"/>
    </source>
</evidence>
<reference evidence="14 15" key="1">
    <citation type="submission" date="2015-07" db="EMBL/GenBank/DDBJ databases">
        <title>High-quality draft genome sequence of Oceanobacillus caeni HM6, a bacillus isolated from a human feces.</title>
        <authorList>
            <person name="Kumar J."/>
            <person name="Verma M.K."/>
            <person name="Pandey R."/>
            <person name="Bhambi M."/>
            <person name="Chauhan N."/>
        </authorList>
    </citation>
    <scope>NUCLEOTIDE SEQUENCE [LARGE SCALE GENOMIC DNA]</scope>
    <source>
        <strain evidence="14 15">HM6</strain>
    </source>
</reference>
<evidence type="ECO:0000256" key="1">
    <source>
        <dbReference type="ARBA" id="ARBA00004651"/>
    </source>
</evidence>
<accession>A0ABR5MKX7</accession>
<dbReference type="Pfam" id="PF00672">
    <property type="entry name" value="HAMP"/>
    <property type="match status" value="1"/>
</dbReference>
<evidence type="ECO:0000256" key="7">
    <source>
        <dbReference type="ARBA" id="ARBA00023136"/>
    </source>
</evidence>
<dbReference type="PANTHER" id="PTHR32089">
    <property type="entry name" value="METHYL-ACCEPTING CHEMOTAXIS PROTEIN MCPB"/>
    <property type="match status" value="1"/>
</dbReference>
<dbReference type="CDD" id="cd18773">
    <property type="entry name" value="PDC1_HK_sensor"/>
    <property type="match status" value="1"/>
</dbReference>
<keyword evidence="6 11" id="KW-1133">Transmembrane helix</keyword>
<keyword evidence="15" id="KW-1185">Reference proteome</keyword>